<gene>
    <name evidence="5" type="primary">spsA</name>
    <name evidence="5" type="ORF">NCTC11862_00550</name>
</gene>
<proteinExistence type="inferred from homology"/>
<evidence type="ECO:0000313" key="5">
    <source>
        <dbReference type="EMBL" id="STC68775.1"/>
    </source>
</evidence>
<dbReference type="Proteomes" id="UP000254467">
    <property type="component" value="Unassembled WGS sequence"/>
</dbReference>
<protein>
    <submittedName>
        <fullName evidence="5">Polypeptide N-acetylgalactosaminyltransferase</fullName>
        <ecNumber evidence="5">2.4.1.41</ecNumber>
    </submittedName>
</protein>
<dbReference type="PANTHER" id="PTHR43685:SF5">
    <property type="entry name" value="GLYCOSYLTRANSFERASE EPSE-RELATED"/>
    <property type="match status" value="1"/>
</dbReference>
<evidence type="ECO:0000259" key="4">
    <source>
        <dbReference type="Pfam" id="PF00535"/>
    </source>
</evidence>
<keyword evidence="6" id="KW-1185">Reference proteome</keyword>
<evidence type="ECO:0000256" key="3">
    <source>
        <dbReference type="ARBA" id="ARBA00022679"/>
    </source>
</evidence>
<dbReference type="InterPro" id="IPR050834">
    <property type="entry name" value="Glycosyltransf_2"/>
</dbReference>
<feature type="domain" description="Glycosyltransferase 2-like" evidence="4">
    <location>
        <begin position="5"/>
        <end position="124"/>
    </location>
</feature>
<dbReference type="AlphaFoldDB" id="A0A376CKD3"/>
<dbReference type="GO" id="GO:0004653">
    <property type="term" value="F:polypeptide N-acetylgalactosaminyltransferase activity"/>
    <property type="evidence" value="ECO:0007669"/>
    <property type="project" value="UniProtKB-EC"/>
</dbReference>
<reference evidence="5 6" key="1">
    <citation type="submission" date="2018-06" db="EMBL/GenBank/DDBJ databases">
        <authorList>
            <consortium name="Pathogen Informatics"/>
            <person name="Doyle S."/>
        </authorList>
    </citation>
    <scope>NUCLEOTIDE SEQUENCE [LARGE SCALE GENOMIC DNA]</scope>
    <source>
        <strain evidence="5 6">NCTC11862</strain>
    </source>
</reference>
<dbReference type="EC" id="2.4.1.41" evidence="5"/>
<dbReference type="PANTHER" id="PTHR43685">
    <property type="entry name" value="GLYCOSYLTRANSFERASE"/>
    <property type="match status" value="1"/>
</dbReference>
<dbReference type="Pfam" id="PF00535">
    <property type="entry name" value="Glycos_transf_2"/>
    <property type="match status" value="1"/>
</dbReference>
<name>A0A376CKD3_9CORY</name>
<dbReference type="STRING" id="35756.GCA_001044155_00148"/>
<sequence length="302" mass="33011">MPRLSVILPALNAEDTVARAVSSTLRALPADAELVVLDDGSTDDTANRAVEGGSTKGVVDKRLRVESEDTPGGIATALNWLLEHTDSAIVARMDADDVSLPTRFRAELRALDSGDDYVFPQVINVAGRKLSPAAPVPIPPAAFPLHLLLTNPVSHPAMVAQRHALEAVGGYREVPAEDYDLWMRAALGGASLRRIATWGLLYSQHPGQITASESWRNSSWRDPSQAEIFSQLSQKITGVALQRIVAIALAPPDERARLLAEFERAITPVIARVPVPHRQFLQRKLRGRLRWAREFHNGGFTH</sequence>
<dbReference type="InterPro" id="IPR029044">
    <property type="entry name" value="Nucleotide-diphossugar_trans"/>
</dbReference>
<dbReference type="OrthoDB" id="3177103at2"/>
<keyword evidence="2 5" id="KW-0328">Glycosyltransferase</keyword>
<comment type="similarity">
    <text evidence="1">Belongs to the glycosyltransferase 2 family.</text>
</comment>
<organism evidence="5 6">
    <name type="scientific">Corynebacterium pilosum</name>
    <dbReference type="NCBI Taxonomy" id="35756"/>
    <lineage>
        <taxon>Bacteria</taxon>
        <taxon>Bacillati</taxon>
        <taxon>Actinomycetota</taxon>
        <taxon>Actinomycetes</taxon>
        <taxon>Mycobacteriales</taxon>
        <taxon>Corynebacteriaceae</taxon>
        <taxon>Corynebacterium</taxon>
    </lineage>
</organism>
<evidence type="ECO:0000256" key="2">
    <source>
        <dbReference type="ARBA" id="ARBA00022676"/>
    </source>
</evidence>
<dbReference type="Gene3D" id="3.90.550.10">
    <property type="entry name" value="Spore Coat Polysaccharide Biosynthesis Protein SpsA, Chain A"/>
    <property type="match status" value="1"/>
</dbReference>
<dbReference type="CDD" id="cd00761">
    <property type="entry name" value="Glyco_tranf_GTA_type"/>
    <property type="match status" value="1"/>
</dbReference>
<dbReference type="RefSeq" id="WP_018582739.1">
    <property type="nucleotide sequence ID" value="NZ_UFXQ01000001.1"/>
</dbReference>
<evidence type="ECO:0000313" key="6">
    <source>
        <dbReference type="Proteomes" id="UP000254467"/>
    </source>
</evidence>
<dbReference type="InterPro" id="IPR001173">
    <property type="entry name" value="Glyco_trans_2-like"/>
</dbReference>
<accession>A0A376CKD3</accession>
<dbReference type="EMBL" id="UFXQ01000001">
    <property type="protein sequence ID" value="STC68775.1"/>
    <property type="molecule type" value="Genomic_DNA"/>
</dbReference>
<evidence type="ECO:0000256" key="1">
    <source>
        <dbReference type="ARBA" id="ARBA00006739"/>
    </source>
</evidence>
<dbReference type="SUPFAM" id="SSF53448">
    <property type="entry name" value="Nucleotide-diphospho-sugar transferases"/>
    <property type="match status" value="1"/>
</dbReference>
<keyword evidence="3 5" id="KW-0808">Transferase</keyword>